<reference evidence="9 10" key="1">
    <citation type="submission" date="2015-08" db="EMBL/GenBank/DDBJ databases">
        <title>Complete genome sequence of Rufibacter tibetensis strain 1351t, a radiation-resistant bacterium from tibet plateau.</title>
        <authorList>
            <person name="Dai J."/>
        </authorList>
    </citation>
    <scope>NUCLEOTIDE SEQUENCE [LARGE SCALE GENOMIC DNA]</scope>
    <source>
        <strain evidence="9 10">1351</strain>
    </source>
</reference>
<keyword evidence="10" id="KW-1185">Reference proteome</keyword>
<evidence type="ECO:0000313" key="10">
    <source>
        <dbReference type="Proteomes" id="UP000061382"/>
    </source>
</evidence>
<dbReference type="KEGG" id="rti:DC20_02820"/>
<evidence type="ECO:0000256" key="4">
    <source>
        <dbReference type="ARBA" id="ARBA00022960"/>
    </source>
</evidence>
<evidence type="ECO:0000259" key="8">
    <source>
        <dbReference type="PROSITE" id="PS52029"/>
    </source>
</evidence>
<dbReference type="SUPFAM" id="SSF141523">
    <property type="entry name" value="L,D-transpeptidase catalytic domain-like"/>
    <property type="match status" value="1"/>
</dbReference>
<dbReference type="Proteomes" id="UP000061382">
    <property type="component" value="Chromosome"/>
</dbReference>
<feature type="active site" description="Proton donor/acceptor" evidence="7">
    <location>
        <position position="124"/>
    </location>
</feature>
<evidence type="ECO:0000256" key="7">
    <source>
        <dbReference type="PROSITE-ProRule" id="PRU01373"/>
    </source>
</evidence>
<gene>
    <name evidence="9" type="ORF">DC20_02820</name>
</gene>
<dbReference type="PROSITE" id="PS52029">
    <property type="entry name" value="LD_TPASE"/>
    <property type="match status" value="1"/>
</dbReference>
<dbReference type="InterPro" id="IPR038063">
    <property type="entry name" value="Transpep_catalytic_dom"/>
</dbReference>
<dbReference type="Gene3D" id="2.40.440.10">
    <property type="entry name" value="L,D-transpeptidase catalytic domain-like"/>
    <property type="match status" value="1"/>
</dbReference>
<evidence type="ECO:0000256" key="5">
    <source>
        <dbReference type="ARBA" id="ARBA00022984"/>
    </source>
</evidence>
<feature type="active site" description="Nucleophile" evidence="7">
    <location>
        <position position="146"/>
    </location>
</feature>
<dbReference type="GO" id="GO:0004180">
    <property type="term" value="F:carboxypeptidase activity"/>
    <property type="evidence" value="ECO:0007669"/>
    <property type="project" value="UniProtKB-ARBA"/>
</dbReference>
<dbReference type="GO" id="GO:0071555">
    <property type="term" value="P:cell wall organization"/>
    <property type="evidence" value="ECO:0007669"/>
    <property type="project" value="UniProtKB-UniRule"/>
</dbReference>
<keyword evidence="3" id="KW-0808">Transferase</keyword>
<dbReference type="GO" id="GO:0009252">
    <property type="term" value="P:peptidoglycan biosynthetic process"/>
    <property type="evidence" value="ECO:0007669"/>
    <property type="project" value="UniProtKB-UniPathway"/>
</dbReference>
<dbReference type="GO" id="GO:0016740">
    <property type="term" value="F:transferase activity"/>
    <property type="evidence" value="ECO:0007669"/>
    <property type="project" value="UniProtKB-KW"/>
</dbReference>
<proteinExistence type="inferred from homology"/>
<dbReference type="EMBL" id="CP012643">
    <property type="protein sequence ID" value="ALI98105.1"/>
    <property type="molecule type" value="Genomic_DNA"/>
</dbReference>
<dbReference type="STRING" id="512763.DC20_02820"/>
<evidence type="ECO:0000256" key="6">
    <source>
        <dbReference type="ARBA" id="ARBA00023316"/>
    </source>
</evidence>
<dbReference type="PANTHER" id="PTHR36699:SF1">
    <property type="entry name" value="L,D-TRANSPEPTIDASE YAFK-RELATED"/>
    <property type="match status" value="1"/>
</dbReference>
<name>A0A0P0CGD4_9BACT</name>
<dbReference type="Pfam" id="PF03734">
    <property type="entry name" value="YkuD"/>
    <property type="match status" value="1"/>
</dbReference>
<dbReference type="PATRIC" id="fig|512763.3.peg.628"/>
<sequence length="171" mass="18799">MKRSVPVVLTVLLAFYLIGRLNASNSLTNSTKIDKLVVVKSERRLMAYSGGKLVKTYRISLGKKPVGDKQFEGDNKTPEGLYTINDKNPHSGYHRNLGVSYPNASDRREAARLGKSVGGSIKIHGLPNKAPFLGKLHLLYDWTAGCMAVTNEEIEELYNSVAIGTPIEIKP</sequence>
<feature type="domain" description="L,D-TPase catalytic" evidence="8">
    <location>
        <begin position="34"/>
        <end position="170"/>
    </location>
</feature>
<dbReference type="CDD" id="cd16913">
    <property type="entry name" value="YkuD_like"/>
    <property type="match status" value="1"/>
</dbReference>
<dbReference type="InterPro" id="IPR005490">
    <property type="entry name" value="LD_TPept_cat_dom"/>
</dbReference>
<evidence type="ECO:0000256" key="2">
    <source>
        <dbReference type="ARBA" id="ARBA00005992"/>
    </source>
</evidence>
<dbReference type="AlphaFoldDB" id="A0A0P0CGD4"/>
<comment type="similarity">
    <text evidence="2">Belongs to the YkuD family.</text>
</comment>
<evidence type="ECO:0000313" key="9">
    <source>
        <dbReference type="EMBL" id="ALI98105.1"/>
    </source>
</evidence>
<keyword evidence="4 7" id="KW-0133">Cell shape</keyword>
<dbReference type="PANTHER" id="PTHR36699">
    <property type="entry name" value="LD-TRANSPEPTIDASE"/>
    <property type="match status" value="1"/>
</dbReference>
<comment type="pathway">
    <text evidence="1 7">Cell wall biogenesis; peptidoglycan biosynthesis.</text>
</comment>
<protein>
    <recommendedName>
        <fullName evidence="8">L,D-TPase catalytic domain-containing protein</fullName>
    </recommendedName>
</protein>
<dbReference type="UniPathway" id="UPA00219"/>
<keyword evidence="6 7" id="KW-0961">Cell wall biogenesis/degradation</keyword>
<dbReference type="GO" id="GO:0008360">
    <property type="term" value="P:regulation of cell shape"/>
    <property type="evidence" value="ECO:0007669"/>
    <property type="project" value="UniProtKB-UniRule"/>
</dbReference>
<accession>A0A0P0CGD4</accession>
<evidence type="ECO:0000256" key="1">
    <source>
        <dbReference type="ARBA" id="ARBA00004752"/>
    </source>
</evidence>
<organism evidence="9 10">
    <name type="scientific">Rufibacter tibetensis</name>
    <dbReference type="NCBI Taxonomy" id="512763"/>
    <lineage>
        <taxon>Bacteria</taxon>
        <taxon>Pseudomonadati</taxon>
        <taxon>Bacteroidota</taxon>
        <taxon>Cytophagia</taxon>
        <taxon>Cytophagales</taxon>
        <taxon>Hymenobacteraceae</taxon>
        <taxon>Rufibacter</taxon>
    </lineage>
</organism>
<keyword evidence="5 7" id="KW-0573">Peptidoglycan synthesis</keyword>
<evidence type="ECO:0000256" key="3">
    <source>
        <dbReference type="ARBA" id="ARBA00022679"/>
    </source>
</evidence>